<organism evidence="1 2">
    <name type="scientific">Brachionus plicatilis</name>
    <name type="common">Marine rotifer</name>
    <name type="synonym">Brachionus muelleri</name>
    <dbReference type="NCBI Taxonomy" id="10195"/>
    <lineage>
        <taxon>Eukaryota</taxon>
        <taxon>Metazoa</taxon>
        <taxon>Spiralia</taxon>
        <taxon>Gnathifera</taxon>
        <taxon>Rotifera</taxon>
        <taxon>Eurotatoria</taxon>
        <taxon>Monogononta</taxon>
        <taxon>Pseudotrocha</taxon>
        <taxon>Ploima</taxon>
        <taxon>Brachionidae</taxon>
        <taxon>Brachionus</taxon>
    </lineage>
</organism>
<evidence type="ECO:0000313" key="2">
    <source>
        <dbReference type="Proteomes" id="UP000276133"/>
    </source>
</evidence>
<comment type="caution">
    <text evidence="1">The sequence shown here is derived from an EMBL/GenBank/DDBJ whole genome shotgun (WGS) entry which is preliminary data.</text>
</comment>
<proteinExistence type="predicted"/>
<dbReference type="AlphaFoldDB" id="A0A3M7R6D1"/>
<dbReference type="Proteomes" id="UP000276133">
    <property type="component" value="Unassembled WGS sequence"/>
</dbReference>
<evidence type="ECO:0000313" key="1">
    <source>
        <dbReference type="EMBL" id="RNA18818.1"/>
    </source>
</evidence>
<accession>A0A3M7R6D1</accession>
<name>A0A3M7R6D1_BRAPC</name>
<reference evidence="1 2" key="1">
    <citation type="journal article" date="2018" name="Sci. Rep.">
        <title>Genomic signatures of local adaptation to the degree of environmental predictability in rotifers.</title>
        <authorList>
            <person name="Franch-Gras L."/>
            <person name="Hahn C."/>
            <person name="Garcia-Roger E.M."/>
            <person name="Carmona M.J."/>
            <person name="Serra M."/>
            <person name="Gomez A."/>
        </authorList>
    </citation>
    <scope>NUCLEOTIDE SEQUENCE [LARGE SCALE GENOMIC DNA]</scope>
    <source>
        <strain evidence="1">HYR1</strain>
    </source>
</reference>
<protein>
    <submittedName>
        <fullName evidence="1">Uncharacterized protein</fullName>
    </submittedName>
</protein>
<sequence length="113" mass="13095">MTIHSAYEHNFWDTQNQSKSKLRKKQNFINKCQTNLGISQLINLFRCIIRFKSLEDADVGAYQQEERIVLDLFKLFNSANNNVGLIGTIAPLCNLNYFSDSISLQIFQAQKYL</sequence>
<gene>
    <name evidence="1" type="ORF">BpHYR1_009429</name>
</gene>
<keyword evidence="2" id="KW-1185">Reference proteome</keyword>
<dbReference type="EMBL" id="REGN01004167">
    <property type="protein sequence ID" value="RNA18818.1"/>
    <property type="molecule type" value="Genomic_DNA"/>
</dbReference>